<dbReference type="Pfam" id="PF00561">
    <property type="entry name" value="Abhydrolase_1"/>
    <property type="match status" value="1"/>
</dbReference>
<feature type="region of interest" description="Disordered" evidence="1">
    <location>
        <begin position="1"/>
        <end position="44"/>
    </location>
</feature>
<sequence length="322" mass="33236">MSSDVGAGTGTQESPTTDPTTDPTAGPTTAGPTEGPATTRTLEVPGATLTYDVRGPLPTQDGAPPLLMVGQPMDAYGFTTLASLVPERTVITYDPRGIGRSTRTDGVENRPEQQADDLHRLLDALGAAPVDVLASSGGAVTALALVATHPDDVATLVAHEPPLLQVLPDADRALAAERRVREIYHERGWGAGMAAFIALTSVQGELPEGWDPGRVDPAALGLPADDDGSRVDPLLSGVSAAVTAFRPDVVKLRAVPTRVVVAAGEESRGGLTWRTSEALAEALGQELVVFPGGHGGFLGPEYGQPGRPEAFAARLREVLAAG</sequence>
<accession>A0A0A0BX00</accession>
<organism evidence="3 4">
    <name type="scientific">Cellulomonas carbonis T26</name>
    <dbReference type="NCBI Taxonomy" id="947969"/>
    <lineage>
        <taxon>Bacteria</taxon>
        <taxon>Bacillati</taxon>
        <taxon>Actinomycetota</taxon>
        <taxon>Actinomycetes</taxon>
        <taxon>Micrococcales</taxon>
        <taxon>Cellulomonadaceae</taxon>
        <taxon>Cellulomonas</taxon>
    </lineage>
</organism>
<evidence type="ECO:0000259" key="2">
    <source>
        <dbReference type="Pfam" id="PF00561"/>
    </source>
</evidence>
<evidence type="ECO:0000313" key="4">
    <source>
        <dbReference type="Proteomes" id="UP000029839"/>
    </source>
</evidence>
<dbReference type="Proteomes" id="UP000029839">
    <property type="component" value="Unassembled WGS sequence"/>
</dbReference>
<feature type="compositionally biased region" description="Low complexity" evidence="1">
    <location>
        <begin position="10"/>
        <end position="41"/>
    </location>
</feature>
<gene>
    <name evidence="3" type="ORF">N868_07900</name>
</gene>
<comment type="caution">
    <text evidence="3">The sequence shown here is derived from an EMBL/GenBank/DDBJ whole genome shotgun (WGS) entry which is preliminary data.</text>
</comment>
<name>A0A0A0BX00_9CELL</name>
<feature type="domain" description="AB hydrolase-1" evidence="2">
    <location>
        <begin position="75"/>
        <end position="166"/>
    </location>
</feature>
<dbReference type="InterPro" id="IPR050471">
    <property type="entry name" value="AB_hydrolase"/>
</dbReference>
<dbReference type="AlphaFoldDB" id="A0A0A0BX00"/>
<evidence type="ECO:0000256" key="1">
    <source>
        <dbReference type="SAM" id="MobiDB-lite"/>
    </source>
</evidence>
<dbReference type="OrthoDB" id="3210164at2"/>
<keyword evidence="4" id="KW-1185">Reference proteome</keyword>
<protein>
    <submittedName>
        <fullName evidence="3">Hydrolase</fullName>
    </submittedName>
</protein>
<dbReference type="PANTHER" id="PTHR43433">
    <property type="entry name" value="HYDROLASE, ALPHA/BETA FOLD FAMILY PROTEIN"/>
    <property type="match status" value="1"/>
</dbReference>
<reference evidence="3 4" key="1">
    <citation type="submission" date="2013-08" db="EMBL/GenBank/DDBJ databases">
        <title>Genome sequencing of Cellulomonas carbonis T26.</title>
        <authorList>
            <person name="Chen F."/>
            <person name="Li Y."/>
            <person name="Wang G."/>
        </authorList>
    </citation>
    <scope>NUCLEOTIDE SEQUENCE [LARGE SCALE GENOMIC DNA]</scope>
    <source>
        <strain evidence="3 4">T26</strain>
    </source>
</reference>
<dbReference type="RefSeq" id="WP_081978581.1">
    <property type="nucleotide sequence ID" value="NZ_AXCY01000016.1"/>
</dbReference>
<dbReference type="Gene3D" id="3.40.50.1820">
    <property type="entry name" value="alpha/beta hydrolase"/>
    <property type="match status" value="1"/>
</dbReference>
<reference evidence="3 4" key="2">
    <citation type="journal article" date="2015" name="Stand. Genomic Sci.">
        <title>Draft genome sequence of Cellulomonas carbonis T26(T) and comparative analysis of six Cellulomonas genomes.</title>
        <authorList>
            <person name="Zhuang W."/>
            <person name="Zhang S."/>
            <person name="Xia X."/>
            <person name="Wang G."/>
        </authorList>
    </citation>
    <scope>NUCLEOTIDE SEQUENCE [LARGE SCALE GENOMIC DNA]</scope>
    <source>
        <strain evidence="3 4">T26</strain>
    </source>
</reference>
<proteinExistence type="predicted"/>
<dbReference type="GO" id="GO:0046503">
    <property type="term" value="P:glycerolipid catabolic process"/>
    <property type="evidence" value="ECO:0007669"/>
    <property type="project" value="TreeGrafter"/>
</dbReference>
<dbReference type="InterPro" id="IPR029058">
    <property type="entry name" value="AB_hydrolase_fold"/>
</dbReference>
<dbReference type="SUPFAM" id="SSF53474">
    <property type="entry name" value="alpha/beta-Hydrolases"/>
    <property type="match status" value="1"/>
</dbReference>
<dbReference type="GO" id="GO:0004806">
    <property type="term" value="F:triacylglycerol lipase activity"/>
    <property type="evidence" value="ECO:0007669"/>
    <property type="project" value="TreeGrafter"/>
</dbReference>
<dbReference type="PANTHER" id="PTHR43433:SF5">
    <property type="entry name" value="AB HYDROLASE-1 DOMAIN-CONTAINING PROTEIN"/>
    <property type="match status" value="1"/>
</dbReference>
<dbReference type="EMBL" id="AXCY01000016">
    <property type="protein sequence ID" value="KGM11679.1"/>
    <property type="molecule type" value="Genomic_DNA"/>
</dbReference>
<keyword evidence="3" id="KW-0378">Hydrolase</keyword>
<evidence type="ECO:0000313" key="3">
    <source>
        <dbReference type="EMBL" id="KGM11679.1"/>
    </source>
</evidence>
<dbReference type="InterPro" id="IPR000073">
    <property type="entry name" value="AB_hydrolase_1"/>
</dbReference>